<organism evidence="2 3">
    <name type="scientific">Thermogutta terrifontis</name>
    <dbReference type="NCBI Taxonomy" id="1331910"/>
    <lineage>
        <taxon>Bacteria</taxon>
        <taxon>Pseudomonadati</taxon>
        <taxon>Planctomycetota</taxon>
        <taxon>Planctomycetia</taxon>
        <taxon>Pirellulales</taxon>
        <taxon>Thermoguttaceae</taxon>
        <taxon>Thermogutta</taxon>
    </lineage>
</organism>
<gene>
    <name evidence="2" type="ORF">THTE_1845</name>
</gene>
<name>A0A286RET0_9BACT</name>
<dbReference type="CDD" id="cd01335">
    <property type="entry name" value="Radical_SAM"/>
    <property type="match status" value="1"/>
</dbReference>
<evidence type="ECO:0000313" key="3">
    <source>
        <dbReference type="Proteomes" id="UP000215086"/>
    </source>
</evidence>
<dbReference type="GO" id="GO:0051536">
    <property type="term" value="F:iron-sulfur cluster binding"/>
    <property type="evidence" value="ECO:0007669"/>
    <property type="project" value="InterPro"/>
</dbReference>
<dbReference type="Pfam" id="PF19864">
    <property type="entry name" value="Radical_SAM_N2"/>
    <property type="match status" value="1"/>
</dbReference>
<dbReference type="SFLD" id="SFLDS00029">
    <property type="entry name" value="Radical_SAM"/>
    <property type="match status" value="1"/>
</dbReference>
<dbReference type="SFLD" id="SFLDG01082">
    <property type="entry name" value="B12-binding_domain_containing"/>
    <property type="match status" value="1"/>
</dbReference>
<sequence>MAINQELKTLVAQRILPNVQTPAQYLGGELNAVVKDHRTVRGKVCLCLPDMYSIGMSHHGLQVLYDAMNRRSDWACERVFAPARDMEQKLRELGVPLYSLETFTPLSHFDVVGFSLQYELSYTNVLTVLDLGGIPLRAEDRDLEDPLVIAGGPCAQNPEPMSRFIDLFVLGDGEESLPAVCDAWLEARSTACSREEALLLLARRFPWAYVPRLYRREIQPSTGLAAVFPREDTVPGLIVPAILTEFAEYPLPRAPIVPYVEVVQDRISLEIMRGCPWRCRFCQSTTIKRPLRYRPVEKLVEAAWEAYRNTGTSEIALLSLSSSDYPLFDQLVRELKRVFDPVRVAISVPSLRVNEQLRVVTELLSPERHSGLTLAPEVALDDMRQQIGKPIRNEDLIEGCKRAFQKGFQRVKLYFLCGLPGEREADLAGIVDLAEEISRLARPYLGRPATVVANVSNFVPKPHTPYQWQAMQRREYFAAAHQFLRRRCRMRSLEIKCHSIESSLVEGMLTRGDWRMGQAIELAWHRGARFDGWTDQFNPQIWWEVFHELGLSPEEYIHRRWDTDALLPWDHIAIRQGRAYLEREHQRSAAQLVQLVGTQA</sequence>
<reference evidence="2 3" key="1">
    <citation type="journal article" name="Front. Microbiol.">
        <title>Sugar Metabolism of the First Thermophilic Planctomycete Thermogutta terrifontis: Comparative Genomic and Transcriptomic Approaches.</title>
        <authorList>
            <person name="Elcheninov A.G."/>
            <person name="Menzel P."/>
            <person name="Gudbergsdottir S.R."/>
            <person name="Slesarev A.I."/>
            <person name="Kadnikov V.V."/>
            <person name="Krogh A."/>
            <person name="Bonch-Osmolovskaya E.A."/>
            <person name="Peng X."/>
            <person name="Kublanov I.V."/>
        </authorList>
    </citation>
    <scope>NUCLEOTIDE SEQUENCE [LARGE SCALE GENOMIC DNA]</scope>
    <source>
        <strain evidence="2 3">R1</strain>
    </source>
</reference>
<dbReference type="InterPro" id="IPR006638">
    <property type="entry name" value="Elp3/MiaA/NifB-like_rSAM"/>
</dbReference>
<feature type="domain" description="Radical SAM core" evidence="1">
    <location>
        <begin position="261"/>
        <end position="494"/>
    </location>
</feature>
<dbReference type="PANTHER" id="PTHR42731:SF1">
    <property type="entry name" value="RADICAL SAM DOMAIN PROTEIN"/>
    <property type="match status" value="1"/>
</dbReference>
<dbReference type="AlphaFoldDB" id="A0A286RET0"/>
<dbReference type="Pfam" id="PF04055">
    <property type="entry name" value="Radical_SAM"/>
    <property type="match status" value="1"/>
</dbReference>
<dbReference type="EMBL" id="CP018477">
    <property type="protein sequence ID" value="ASV74447.1"/>
    <property type="molecule type" value="Genomic_DNA"/>
</dbReference>
<dbReference type="InterPro" id="IPR007197">
    <property type="entry name" value="rSAM"/>
</dbReference>
<dbReference type="SUPFAM" id="SSF102114">
    <property type="entry name" value="Radical SAM enzymes"/>
    <property type="match status" value="1"/>
</dbReference>
<dbReference type="RefSeq" id="WP_095416810.1">
    <property type="nucleotide sequence ID" value="NZ_CP018477.1"/>
</dbReference>
<dbReference type="PANTHER" id="PTHR42731">
    <property type="entry name" value="SLL1084 PROTEIN"/>
    <property type="match status" value="1"/>
</dbReference>
<dbReference type="InterPro" id="IPR045784">
    <property type="entry name" value="Radical_SAM_N2"/>
</dbReference>
<dbReference type="SMART" id="SM00729">
    <property type="entry name" value="Elp3"/>
    <property type="match status" value="1"/>
</dbReference>
<proteinExistence type="predicted"/>
<dbReference type="PROSITE" id="PS51918">
    <property type="entry name" value="RADICAL_SAM"/>
    <property type="match status" value="1"/>
</dbReference>
<keyword evidence="3" id="KW-1185">Reference proteome</keyword>
<dbReference type="Gene3D" id="3.80.30.20">
    <property type="entry name" value="tm_1862 like domain"/>
    <property type="match status" value="1"/>
</dbReference>
<dbReference type="InterPro" id="IPR023862">
    <property type="entry name" value="CHP03960_rSAM"/>
</dbReference>
<dbReference type="InterPro" id="IPR023404">
    <property type="entry name" value="rSAM_horseshoe"/>
</dbReference>
<evidence type="ECO:0000313" key="2">
    <source>
        <dbReference type="EMBL" id="ASV74447.1"/>
    </source>
</evidence>
<dbReference type="KEGG" id="ttf:THTE_1845"/>
<protein>
    <submittedName>
        <fullName evidence="2">Fe-S oxidoreductase</fullName>
    </submittedName>
</protein>
<dbReference type="OrthoDB" id="9806827at2"/>
<evidence type="ECO:0000259" key="1">
    <source>
        <dbReference type="PROSITE" id="PS51918"/>
    </source>
</evidence>
<dbReference type="GO" id="GO:0003824">
    <property type="term" value="F:catalytic activity"/>
    <property type="evidence" value="ECO:0007669"/>
    <property type="project" value="InterPro"/>
</dbReference>
<accession>A0A286RET0</accession>
<dbReference type="InterPro" id="IPR058240">
    <property type="entry name" value="rSAM_sf"/>
</dbReference>
<dbReference type="NCBIfam" id="TIGR03960">
    <property type="entry name" value="rSAM_fuse_unch"/>
    <property type="match status" value="1"/>
</dbReference>
<dbReference type="Proteomes" id="UP000215086">
    <property type="component" value="Chromosome"/>
</dbReference>